<name>A0A2T2N9K5_CORCC</name>
<accession>A0A2T2N9K5</accession>
<protein>
    <recommendedName>
        <fullName evidence="6">Mid2 domain-containing protein</fullName>
    </recommendedName>
</protein>
<organism evidence="4 5">
    <name type="scientific">Corynespora cassiicola Philippines</name>
    <dbReference type="NCBI Taxonomy" id="1448308"/>
    <lineage>
        <taxon>Eukaryota</taxon>
        <taxon>Fungi</taxon>
        <taxon>Dikarya</taxon>
        <taxon>Ascomycota</taxon>
        <taxon>Pezizomycotina</taxon>
        <taxon>Dothideomycetes</taxon>
        <taxon>Pleosporomycetidae</taxon>
        <taxon>Pleosporales</taxon>
        <taxon>Corynesporascaceae</taxon>
        <taxon>Corynespora</taxon>
    </lineage>
</organism>
<keyword evidence="3" id="KW-0732">Signal</keyword>
<dbReference type="EMBL" id="KZ678142">
    <property type="protein sequence ID" value="PSN62132.1"/>
    <property type="molecule type" value="Genomic_DNA"/>
</dbReference>
<reference evidence="4 5" key="1">
    <citation type="journal article" date="2018" name="Front. Microbiol.">
        <title>Genome-Wide Analysis of Corynespora cassiicola Leaf Fall Disease Putative Effectors.</title>
        <authorList>
            <person name="Lopez D."/>
            <person name="Ribeiro S."/>
            <person name="Label P."/>
            <person name="Fumanal B."/>
            <person name="Venisse J.S."/>
            <person name="Kohler A."/>
            <person name="de Oliveira R.R."/>
            <person name="Labutti K."/>
            <person name="Lipzen A."/>
            <person name="Lail K."/>
            <person name="Bauer D."/>
            <person name="Ohm R.A."/>
            <person name="Barry K.W."/>
            <person name="Spatafora J."/>
            <person name="Grigoriev I.V."/>
            <person name="Martin F.M."/>
            <person name="Pujade-Renaud V."/>
        </authorList>
    </citation>
    <scope>NUCLEOTIDE SEQUENCE [LARGE SCALE GENOMIC DNA]</scope>
    <source>
        <strain evidence="4 5">Philippines</strain>
    </source>
</reference>
<evidence type="ECO:0000313" key="4">
    <source>
        <dbReference type="EMBL" id="PSN62132.1"/>
    </source>
</evidence>
<feature type="chain" id="PRO_5015522887" description="Mid2 domain-containing protein" evidence="3">
    <location>
        <begin position="26"/>
        <end position="273"/>
    </location>
</feature>
<evidence type="ECO:0000256" key="1">
    <source>
        <dbReference type="SAM" id="MobiDB-lite"/>
    </source>
</evidence>
<evidence type="ECO:0000256" key="2">
    <source>
        <dbReference type="SAM" id="Phobius"/>
    </source>
</evidence>
<feature type="transmembrane region" description="Helical" evidence="2">
    <location>
        <begin position="201"/>
        <end position="226"/>
    </location>
</feature>
<dbReference type="Proteomes" id="UP000240883">
    <property type="component" value="Unassembled WGS sequence"/>
</dbReference>
<dbReference type="STRING" id="1448308.A0A2T2N9K5"/>
<feature type="signal peptide" evidence="3">
    <location>
        <begin position="1"/>
        <end position="25"/>
    </location>
</feature>
<keyword evidence="2" id="KW-0812">Transmembrane</keyword>
<feature type="compositionally biased region" description="Polar residues" evidence="1">
    <location>
        <begin position="181"/>
        <end position="194"/>
    </location>
</feature>
<keyword evidence="2" id="KW-1133">Transmembrane helix</keyword>
<sequence length="273" mass="29144">MDFDFTLRVFKLLLIILSVSTVTEALCYTPNGALASDIPCKAGVNSTCCQNGYTCLEPNLCLSHQNVGLDGLSANDIYTRASCTDESWTSGECSQVCTKGAPNSFELVVHCGDGVYCCYEDAANCCKDDKAEKFDLGDPTPYRVIGQSGPVNTLLSKTSSTATANTTTSTPPPSASSTASRAENPSVSPNTISGNQIDKTVAVGLGVGIPLGVILISMMVGMIWWTRRMKRQFQVRQAATGQEKAQSITKVAEMYCPPSVSEMSSQRDKAEMP</sequence>
<gene>
    <name evidence="4" type="ORF">BS50DRAFT_138076</name>
</gene>
<feature type="compositionally biased region" description="Low complexity" evidence="1">
    <location>
        <begin position="158"/>
        <end position="180"/>
    </location>
</feature>
<evidence type="ECO:0008006" key="6">
    <source>
        <dbReference type="Google" id="ProtNLM"/>
    </source>
</evidence>
<feature type="region of interest" description="Disordered" evidence="1">
    <location>
        <begin position="158"/>
        <end position="194"/>
    </location>
</feature>
<evidence type="ECO:0000256" key="3">
    <source>
        <dbReference type="SAM" id="SignalP"/>
    </source>
</evidence>
<keyword evidence="2" id="KW-0472">Membrane</keyword>
<proteinExistence type="predicted"/>
<dbReference type="AlphaFoldDB" id="A0A2T2N9K5"/>
<keyword evidence="5" id="KW-1185">Reference proteome</keyword>
<dbReference type="OrthoDB" id="5215637at2759"/>
<evidence type="ECO:0000313" key="5">
    <source>
        <dbReference type="Proteomes" id="UP000240883"/>
    </source>
</evidence>